<keyword evidence="10" id="KW-1185">Reference proteome</keyword>
<dbReference type="InterPro" id="IPR004358">
    <property type="entry name" value="Sig_transdc_His_kin-like_C"/>
</dbReference>
<keyword evidence="3" id="KW-0547">Nucleotide-binding</keyword>
<dbReference type="Proteomes" id="UP000001941">
    <property type="component" value="Chromosome"/>
</dbReference>
<keyword evidence="1" id="KW-0597">Phosphoprotein</keyword>
<dbReference type="EC" id="2.7.13.3" evidence="9"/>
<dbReference type="Pfam" id="PF02518">
    <property type="entry name" value="HATPase_c"/>
    <property type="match status" value="1"/>
</dbReference>
<sequence>MDGIAILGLFCLISAVITYGLGIFVYAKNPDSRVNRLFLMVTAGASYWAVGEYLIWSVNSYENVLFWLKASSLWTVVIVMCIHFILCFADHPMARRENRAYLLMLLYIPAIILAGVNFFTDHIFTVGYSPDFRYYYTPSIGDPIYTAATIYFLAVLFWAIYIGWQARRSAGNDTLKRQSSSVSIGLLILLGFGSQSVVILPLFGIFAPNMVFIGIVLFSVAITYAILKYGLFILTPETVATNIIQTMPDGLLLTDMDGRVITTNNSAKKLLTGSFQTNPEVFTGPPLPEPVFSKIRDDIVRNGMISDYELIPDSDTKKTMSISGSLVTDPDRGPAGLILIIHNITERKNAEKALTLANEKISLLTHLTRHDISNLVMAVSGYLEILESEDDEQRRKEILSVCINLVEKITRHLHFSREYQSIGLHEPVWQDCERLILRAVEDIQHDQVELTIDLVPADIFADPLSVKVIYNLLENAMRHATGISRIEIYSQKMDDGSYALVIEDDGPGIRPDEKERIFKQGYGKNTGLGLTLAREILLVTNIQICENGEFGKGARFEISIPPESWRMKTRE</sequence>
<dbReference type="PRINTS" id="PR00344">
    <property type="entry name" value="BCTRLSENSOR"/>
</dbReference>
<keyword evidence="2 9" id="KW-0808">Transferase</keyword>
<dbReference type="InterPro" id="IPR031621">
    <property type="entry name" value="HisKA_7TM"/>
</dbReference>
<feature type="transmembrane region" description="Helical" evidence="7">
    <location>
        <begin position="101"/>
        <end position="124"/>
    </location>
</feature>
<evidence type="ECO:0000256" key="5">
    <source>
        <dbReference type="ARBA" id="ARBA00022840"/>
    </source>
</evidence>
<dbReference type="SUPFAM" id="SSF55874">
    <property type="entry name" value="ATPase domain of HSP90 chaperone/DNA topoisomerase II/histidine kinase"/>
    <property type="match status" value="1"/>
</dbReference>
<dbReference type="PANTHER" id="PTHR43065:SF10">
    <property type="entry name" value="PEROXIDE STRESS-ACTIVATED HISTIDINE KINASE MAK3"/>
    <property type="match status" value="1"/>
</dbReference>
<dbReference type="InterPro" id="IPR005467">
    <property type="entry name" value="His_kinase_dom"/>
</dbReference>
<dbReference type="eggNOG" id="arCOG06193">
    <property type="taxonomic scope" value="Archaea"/>
</dbReference>
<dbReference type="RefSeq" id="WP_011447422.1">
    <property type="nucleotide sequence ID" value="NC_007796.1"/>
</dbReference>
<evidence type="ECO:0000256" key="4">
    <source>
        <dbReference type="ARBA" id="ARBA00022777"/>
    </source>
</evidence>
<dbReference type="Pfam" id="PF13426">
    <property type="entry name" value="PAS_9"/>
    <property type="match status" value="1"/>
</dbReference>
<proteinExistence type="predicted"/>
<dbReference type="KEGG" id="mhu:Mhun_0358"/>
<dbReference type="PANTHER" id="PTHR43065">
    <property type="entry name" value="SENSOR HISTIDINE KINASE"/>
    <property type="match status" value="1"/>
</dbReference>
<dbReference type="InterPro" id="IPR000014">
    <property type="entry name" value="PAS"/>
</dbReference>
<dbReference type="SUPFAM" id="SSF55785">
    <property type="entry name" value="PYP-like sensor domain (PAS domain)"/>
    <property type="match status" value="1"/>
</dbReference>
<evidence type="ECO:0000256" key="1">
    <source>
        <dbReference type="ARBA" id="ARBA00022553"/>
    </source>
</evidence>
<keyword evidence="4 9" id="KW-0418">Kinase</keyword>
<dbReference type="GO" id="GO:0000160">
    <property type="term" value="P:phosphorelay signal transduction system"/>
    <property type="evidence" value="ECO:0007669"/>
    <property type="project" value="UniProtKB-KW"/>
</dbReference>
<feature type="transmembrane region" description="Helical" evidence="7">
    <location>
        <begin position="210"/>
        <end position="227"/>
    </location>
</feature>
<accession>Q2FLA3</accession>
<dbReference type="GO" id="GO:0004673">
    <property type="term" value="F:protein histidine kinase activity"/>
    <property type="evidence" value="ECO:0007669"/>
    <property type="project" value="UniProtKB-EC"/>
</dbReference>
<dbReference type="Gene3D" id="3.30.450.20">
    <property type="entry name" value="PAS domain"/>
    <property type="match status" value="1"/>
</dbReference>
<dbReference type="Pfam" id="PF16927">
    <property type="entry name" value="HisKA_7TM"/>
    <property type="match status" value="1"/>
</dbReference>
<feature type="transmembrane region" description="Helical" evidence="7">
    <location>
        <begin position="64"/>
        <end position="89"/>
    </location>
</feature>
<evidence type="ECO:0000259" key="8">
    <source>
        <dbReference type="PROSITE" id="PS50109"/>
    </source>
</evidence>
<organism evidence="9 10">
    <name type="scientific">Methanospirillum hungatei JF-1 (strain ATCC 27890 / DSM 864 / NBRC 100397 / JF-1)</name>
    <dbReference type="NCBI Taxonomy" id="323259"/>
    <lineage>
        <taxon>Archaea</taxon>
        <taxon>Methanobacteriati</taxon>
        <taxon>Methanobacteriota</taxon>
        <taxon>Stenosarchaea group</taxon>
        <taxon>Methanomicrobia</taxon>
        <taxon>Methanomicrobiales</taxon>
        <taxon>Methanospirillaceae</taxon>
        <taxon>Methanospirillum</taxon>
    </lineage>
</organism>
<gene>
    <name evidence="9" type="ordered locus">Mhun_0358</name>
</gene>
<feature type="transmembrane region" description="Helical" evidence="7">
    <location>
        <begin position="37"/>
        <end position="58"/>
    </location>
</feature>
<dbReference type="OrthoDB" id="8127at2157"/>
<dbReference type="InterPro" id="IPR036890">
    <property type="entry name" value="HATPase_C_sf"/>
</dbReference>
<dbReference type="InParanoid" id="Q2FLA3"/>
<dbReference type="PROSITE" id="PS50109">
    <property type="entry name" value="HIS_KIN"/>
    <property type="match status" value="1"/>
</dbReference>
<evidence type="ECO:0000313" key="9">
    <source>
        <dbReference type="EMBL" id="ABD40128.1"/>
    </source>
</evidence>
<dbReference type="HOGENOM" id="CLU_000445_114_58_2"/>
<keyword evidence="7" id="KW-0472">Membrane</keyword>
<feature type="domain" description="Histidine kinase" evidence="8">
    <location>
        <begin position="367"/>
        <end position="564"/>
    </location>
</feature>
<name>Q2FLA3_METHJ</name>
<dbReference type="EMBL" id="CP000254">
    <property type="protein sequence ID" value="ABD40128.1"/>
    <property type="molecule type" value="Genomic_DNA"/>
</dbReference>
<dbReference type="GeneID" id="3922536"/>
<keyword evidence="6" id="KW-0902">Two-component regulatory system</keyword>
<dbReference type="STRING" id="323259.Mhun_0358"/>
<evidence type="ECO:0000256" key="2">
    <source>
        <dbReference type="ARBA" id="ARBA00022679"/>
    </source>
</evidence>
<dbReference type="SMART" id="SM00387">
    <property type="entry name" value="HATPase_c"/>
    <property type="match status" value="1"/>
</dbReference>
<keyword evidence="5" id="KW-0067">ATP-binding</keyword>
<feature type="transmembrane region" description="Helical" evidence="7">
    <location>
        <begin position="184"/>
        <end position="204"/>
    </location>
</feature>
<feature type="transmembrane region" description="Helical" evidence="7">
    <location>
        <begin position="6"/>
        <end position="25"/>
    </location>
</feature>
<keyword evidence="7" id="KW-1133">Transmembrane helix</keyword>
<evidence type="ECO:0000256" key="3">
    <source>
        <dbReference type="ARBA" id="ARBA00022741"/>
    </source>
</evidence>
<dbReference type="EnsemblBacteria" id="ABD40128">
    <property type="protein sequence ID" value="ABD40128"/>
    <property type="gene ID" value="Mhun_0358"/>
</dbReference>
<evidence type="ECO:0000256" key="6">
    <source>
        <dbReference type="ARBA" id="ARBA00023012"/>
    </source>
</evidence>
<dbReference type="InterPro" id="IPR035965">
    <property type="entry name" value="PAS-like_dom_sf"/>
</dbReference>
<protein>
    <submittedName>
        <fullName evidence="9">Multi-sensor signal transduction histidine kinase</fullName>
        <ecNumber evidence="9">2.7.13.3</ecNumber>
    </submittedName>
</protein>
<dbReference type="GO" id="GO:0005524">
    <property type="term" value="F:ATP binding"/>
    <property type="evidence" value="ECO:0007669"/>
    <property type="project" value="UniProtKB-KW"/>
</dbReference>
<dbReference type="CDD" id="cd00130">
    <property type="entry name" value="PAS"/>
    <property type="match status" value="1"/>
</dbReference>
<evidence type="ECO:0000313" key="10">
    <source>
        <dbReference type="Proteomes" id="UP000001941"/>
    </source>
</evidence>
<dbReference type="Gene3D" id="3.30.565.10">
    <property type="entry name" value="Histidine kinase-like ATPase, C-terminal domain"/>
    <property type="match status" value="1"/>
</dbReference>
<dbReference type="AlphaFoldDB" id="Q2FLA3"/>
<evidence type="ECO:0000256" key="7">
    <source>
        <dbReference type="SAM" id="Phobius"/>
    </source>
</evidence>
<dbReference type="NCBIfam" id="TIGR00229">
    <property type="entry name" value="sensory_box"/>
    <property type="match status" value="1"/>
</dbReference>
<dbReference type="InterPro" id="IPR003594">
    <property type="entry name" value="HATPase_dom"/>
</dbReference>
<reference evidence="10" key="1">
    <citation type="journal article" date="2016" name="Stand. Genomic Sci.">
        <title>Complete genome sequence of Methanospirillum hungatei type strain JF1.</title>
        <authorList>
            <person name="Gunsalus R.P."/>
            <person name="Cook L.E."/>
            <person name="Crable B."/>
            <person name="Rohlin L."/>
            <person name="McDonald E."/>
            <person name="Mouttaki H."/>
            <person name="Sieber J.R."/>
            <person name="Poweleit N."/>
            <person name="Zhou H."/>
            <person name="Lapidus A.L."/>
            <person name="Daligault H.E."/>
            <person name="Land M."/>
            <person name="Gilna P."/>
            <person name="Ivanova N."/>
            <person name="Kyrpides N."/>
            <person name="Culley D.E."/>
            <person name="McInerney M.J."/>
        </authorList>
    </citation>
    <scope>NUCLEOTIDE SEQUENCE [LARGE SCALE GENOMIC DNA]</scope>
    <source>
        <strain evidence="10">ATCC 27890 / DSM 864 / NBRC 100397 / JF-1</strain>
    </source>
</reference>
<feature type="transmembrane region" description="Helical" evidence="7">
    <location>
        <begin position="144"/>
        <end position="164"/>
    </location>
</feature>
<keyword evidence="7" id="KW-0812">Transmembrane</keyword>